<dbReference type="AlphaFoldDB" id="A0A9D9D8R0"/>
<name>A0A9D9D8R0_9GAMM</name>
<evidence type="ECO:0000313" key="2">
    <source>
        <dbReference type="Proteomes" id="UP000823631"/>
    </source>
</evidence>
<organism evidence="1 2">
    <name type="scientific">Candidatus Avisuccinivibrio stercorigallinarum</name>
    <dbReference type="NCBI Taxonomy" id="2840704"/>
    <lineage>
        <taxon>Bacteria</taxon>
        <taxon>Pseudomonadati</taxon>
        <taxon>Pseudomonadota</taxon>
        <taxon>Gammaproteobacteria</taxon>
        <taxon>Aeromonadales</taxon>
        <taxon>Succinivibrionaceae</taxon>
        <taxon>Succinivibrionaceae incertae sedis</taxon>
        <taxon>Candidatus Avisuccinivibrio</taxon>
    </lineage>
</organism>
<sequence>MLTIVLNSHPAGEMFDYGLSLALAASDGEEPVQVLIHGVLLLELSRGRRTEEASFAAKRLCQLELFEIPTFAVKYPNRSRGIGKPLEFIRRVDPGQYRHLLKTSDRVLYF</sequence>
<protein>
    <submittedName>
        <fullName evidence="1">Uncharacterized protein</fullName>
    </submittedName>
</protein>
<comment type="caution">
    <text evidence="1">The sequence shown here is derived from an EMBL/GenBank/DDBJ whole genome shotgun (WGS) entry which is preliminary data.</text>
</comment>
<gene>
    <name evidence="1" type="ORF">IAB19_02275</name>
</gene>
<dbReference type="Proteomes" id="UP000823631">
    <property type="component" value="Unassembled WGS sequence"/>
</dbReference>
<dbReference type="EMBL" id="JADINH010000038">
    <property type="protein sequence ID" value="MBO8415189.1"/>
    <property type="molecule type" value="Genomic_DNA"/>
</dbReference>
<evidence type="ECO:0000313" key="1">
    <source>
        <dbReference type="EMBL" id="MBO8415189.1"/>
    </source>
</evidence>
<proteinExistence type="predicted"/>
<reference evidence="1" key="1">
    <citation type="submission" date="2020-10" db="EMBL/GenBank/DDBJ databases">
        <authorList>
            <person name="Gilroy R."/>
        </authorList>
    </citation>
    <scope>NUCLEOTIDE SEQUENCE</scope>
    <source>
        <strain evidence="1">17213</strain>
    </source>
</reference>
<accession>A0A9D9D8R0</accession>
<reference evidence="1" key="2">
    <citation type="journal article" date="2021" name="PeerJ">
        <title>Extensive microbial diversity within the chicken gut microbiome revealed by metagenomics and culture.</title>
        <authorList>
            <person name="Gilroy R."/>
            <person name="Ravi A."/>
            <person name="Getino M."/>
            <person name="Pursley I."/>
            <person name="Horton D.L."/>
            <person name="Alikhan N.F."/>
            <person name="Baker D."/>
            <person name="Gharbi K."/>
            <person name="Hall N."/>
            <person name="Watson M."/>
            <person name="Adriaenssens E.M."/>
            <person name="Foster-Nyarko E."/>
            <person name="Jarju S."/>
            <person name="Secka A."/>
            <person name="Antonio M."/>
            <person name="Oren A."/>
            <person name="Chaudhuri R.R."/>
            <person name="La Ragione R."/>
            <person name="Hildebrand F."/>
            <person name="Pallen M.J."/>
        </authorList>
    </citation>
    <scope>NUCLEOTIDE SEQUENCE</scope>
    <source>
        <strain evidence="1">17213</strain>
    </source>
</reference>